<dbReference type="AlphaFoldDB" id="A0A212S5Q6"/>
<proteinExistence type="predicted"/>
<keyword evidence="6" id="KW-1185">Reference proteome</keyword>
<keyword evidence="1 2" id="KW-0238">DNA-binding</keyword>
<feature type="DNA-binding region" description="H-T-H motif" evidence="2">
    <location>
        <begin position="40"/>
        <end position="59"/>
    </location>
</feature>
<evidence type="ECO:0000259" key="4">
    <source>
        <dbReference type="PROSITE" id="PS50977"/>
    </source>
</evidence>
<evidence type="ECO:0000313" key="5">
    <source>
        <dbReference type="EMBL" id="SNB80520.1"/>
    </source>
</evidence>
<dbReference type="Gene3D" id="1.10.357.10">
    <property type="entry name" value="Tetracycline Repressor, domain 2"/>
    <property type="match status" value="1"/>
</dbReference>
<protein>
    <submittedName>
        <fullName evidence="5">Transcriptional regulator, TetR family</fullName>
    </submittedName>
</protein>
<dbReference type="PROSITE" id="PS50977">
    <property type="entry name" value="HTH_TETR_2"/>
    <property type="match status" value="1"/>
</dbReference>
<sequence length="225" mass="24769">MSAHKHRSDENAESKPKDAREKAVDALMALAAERTWVEISMADVADRAGLSLAQFRDAFPSKGAVLAGFSRRIDRIVLDETPDDLAGESAKDRLFDVLMRRFDAMKPYKAALVHIDAWAMRDPPALAEINRLAINSLRFMLEAAGESSEGPLGAVKLQGLVLVWLRTFHVWLDDDSDDSARTMAALDHELEQGRVWAARLDDAGRALAPLADPLMGLARRLVGAR</sequence>
<feature type="region of interest" description="Disordered" evidence="3">
    <location>
        <begin position="1"/>
        <end position="20"/>
    </location>
</feature>
<dbReference type="EMBL" id="FYDG01000013">
    <property type="protein sequence ID" value="SNB80520.1"/>
    <property type="molecule type" value="Genomic_DNA"/>
</dbReference>
<evidence type="ECO:0000256" key="3">
    <source>
        <dbReference type="SAM" id="MobiDB-lite"/>
    </source>
</evidence>
<gene>
    <name evidence="5" type="ORF">SAMN06265338_11337</name>
</gene>
<evidence type="ECO:0000256" key="2">
    <source>
        <dbReference type="PROSITE-ProRule" id="PRU00335"/>
    </source>
</evidence>
<evidence type="ECO:0000256" key="1">
    <source>
        <dbReference type="ARBA" id="ARBA00023125"/>
    </source>
</evidence>
<dbReference type="InterPro" id="IPR009057">
    <property type="entry name" value="Homeodomain-like_sf"/>
</dbReference>
<dbReference type="RefSeq" id="WP_088521993.1">
    <property type="nucleotide sequence ID" value="NZ_FYDG01000013.1"/>
</dbReference>
<evidence type="ECO:0000313" key="6">
    <source>
        <dbReference type="Proteomes" id="UP000198418"/>
    </source>
</evidence>
<organism evidence="5 6">
    <name type="scientific">Rhodoblastus acidophilus</name>
    <name type="common">Rhodopseudomonas acidophila</name>
    <dbReference type="NCBI Taxonomy" id="1074"/>
    <lineage>
        <taxon>Bacteria</taxon>
        <taxon>Pseudomonadati</taxon>
        <taxon>Pseudomonadota</taxon>
        <taxon>Alphaproteobacteria</taxon>
        <taxon>Hyphomicrobiales</taxon>
        <taxon>Rhodoblastaceae</taxon>
        <taxon>Rhodoblastus</taxon>
    </lineage>
</organism>
<reference evidence="6" key="1">
    <citation type="submission" date="2017-06" db="EMBL/GenBank/DDBJ databases">
        <authorList>
            <person name="Varghese N."/>
            <person name="Submissions S."/>
        </authorList>
    </citation>
    <scope>NUCLEOTIDE SEQUENCE [LARGE SCALE GENOMIC DNA]</scope>
    <source>
        <strain evidence="6">DSM 137</strain>
    </source>
</reference>
<dbReference type="SUPFAM" id="SSF46689">
    <property type="entry name" value="Homeodomain-like"/>
    <property type="match status" value="1"/>
</dbReference>
<name>A0A212S5Q6_RHOAC</name>
<dbReference type="OrthoDB" id="7828598at2"/>
<feature type="domain" description="HTH tetR-type" evidence="4">
    <location>
        <begin position="17"/>
        <end position="77"/>
    </location>
</feature>
<dbReference type="GO" id="GO:0003677">
    <property type="term" value="F:DNA binding"/>
    <property type="evidence" value="ECO:0007669"/>
    <property type="project" value="UniProtKB-UniRule"/>
</dbReference>
<dbReference type="InterPro" id="IPR001647">
    <property type="entry name" value="HTH_TetR"/>
</dbReference>
<dbReference type="Proteomes" id="UP000198418">
    <property type="component" value="Unassembled WGS sequence"/>
</dbReference>
<accession>A0A212S5Q6</accession>
<feature type="compositionally biased region" description="Basic and acidic residues" evidence="3">
    <location>
        <begin position="7"/>
        <end position="20"/>
    </location>
</feature>